<dbReference type="STRING" id="394096.DB31_6851"/>
<organism evidence="2 3">
    <name type="scientific">Hyalangium minutum</name>
    <dbReference type="NCBI Taxonomy" id="394096"/>
    <lineage>
        <taxon>Bacteria</taxon>
        <taxon>Pseudomonadati</taxon>
        <taxon>Myxococcota</taxon>
        <taxon>Myxococcia</taxon>
        <taxon>Myxococcales</taxon>
        <taxon>Cystobacterineae</taxon>
        <taxon>Archangiaceae</taxon>
        <taxon>Hyalangium</taxon>
    </lineage>
</organism>
<feature type="chain" id="PRO_5001799781" description="Lipoprotein" evidence="1">
    <location>
        <begin position="24"/>
        <end position="233"/>
    </location>
</feature>
<evidence type="ECO:0000313" key="3">
    <source>
        <dbReference type="Proteomes" id="UP000028725"/>
    </source>
</evidence>
<accession>A0A085WMN6</accession>
<keyword evidence="1" id="KW-0732">Signal</keyword>
<dbReference type="Proteomes" id="UP000028725">
    <property type="component" value="Unassembled WGS sequence"/>
</dbReference>
<evidence type="ECO:0000313" key="2">
    <source>
        <dbReference type="EMBL" id="KFE68949.1"/>
    </source>
</evidence>
<dbReference type="InterPro" id="IPR025566">
    <property type="entry name" value="DUF4331"/>
</dbReference>
<sequence>MKRLSLQLTGLLALFALLPTAQAADHRDGPSATSNKDADINDLYAWTDSGGQKVNLVMTFNPAAPTGTLPSDAVLYVFHLNSKQTFTATASTEVRIICGFDAQQTISCWAGDSEYVTGKADAAQGLSSTSGKLKVFAGLRNDPFFFNIPGFAATVGAVKSAASSLTFDTAGCPKLDSATSNTLVTQLRTGANGAAPTDTFAGTNTLAIVVQVDKSLVTPGGPILGVWASTHRR</sequence>
<dbReference type="RefSeq" id="WP_044187566.1">
    <property type="nucleotide sequence ID" value="NZ_JMCB01000005.1"/>
</dbReference>
<keyword evidence="3" id="KW-1185">Reference proteome</keyword>
<evidence type="ECO:0000256" key="1">
    <source>
        <dbReference type="SAM" id="SignalP"/>
    </source>
</evidence>
<dbReference type="EMBL" id="JMCB01000005">
    <property type="protein sequence ID" value="KFE68949.1"/>
    <property type="molecule type" value="Genomic_DNA"/>
</dbReference>
<feature type="signal peptide" evidence="1">
    <location>
        <begin position="1"/>
        <end position="23"/>
    </location>
</feature>
<dbReference type="Pfam" id="PF14224">
    <property type="entry name" value="DUF4331"/>
    <property type="match status" value="1"/>
</dbReference>
<evidence type="ECO:0008006" key="4">
    <source>
        <dbReference type="Google" id="ProtNLM"/>
    </source>
</evidence>
<dbReference type="AlphaFoldDB" id="A0A085WMN6"/>
<proteinExistence type="predicted"/>
<comment type="caution">
    <text evidence="2">The sequence shown here is derived from an EMBL/GenBank/DDBJ whole genome shotgun (WGS) entry which is preliminary data.</text>
</comment>
<gene>
    <name evidence="2" type="ORF">DB31_6851</name>
</gene>
<reference evidence="2 3" key="1">
    <citation type="submission" date="2014-04" db="EMBL/GenBank/DDBJ databases">
        <title>Genome assembly of Hyalangium minutum DSM 14724.</title>
        <authorList>
            <person name="Sharma G."/>
            <person name="Subramanian S."/>
        </authorList>
    </citation>
    <scope>NUCLEOTIDE SEQUENCE [LARGE SCALE GENOMIC DNA]</scope>
    <source>
        <strain evidence="2 3">DSM 14724</strain>
    </source>
</reference>
<protein>
    <recommendedName>
        <fullName evidence="4">Lipoprotein</fullName>
    </recommendedName>
</protein>
<name>A0A085WMN6_9BACT</name>